<gene>
    <name evidence="2" type="ORF">FisN_8Lh200</name>
</gene>
<dbReference type="AlphaFoldDB" id="A0A1Z5JNA6"/>
<dbReference type="EMBL" id="BDSP01000092">
    <property type="protein sequence ID" value="GAX15500.1"/>
    <property type="molecule type" value="Genomic_DNA"/>
</dbReference>
<organism evidence="2 3">
    <name type="scientific">Fistulifera solaris</name>
    <name type="common">Oleaginous diatom</name>
    <dbReference type="NCBI Taxonomy" id="1519565"/>
    <lineage>
        <taxon>Eukaryota</taxon>
        <taxon>Sar</taxon>
        <taxon>Stramenopiles</taxon>
        <taxon>Ochrophyta</taxon>
        <taxon>Bacillariophyta</taxon>
        <taxon>Bacillariophyceae</taxon>
        <taxon>Bacillariophycidae</taxon>
        <taxon>Naviculales</taxon>
        <taxon>Naviculaceae</taxon>
        <taxon>Fistulifera</taxon>
    </lineage>
</organism>
<dbReference type="OrthoDB" id="49609at2759"/>
<name>A0A1Z5JNA6_FISSO</name>
<comment type="caution">
    <text evidence="2">The sequence shown here is derived from an EMBL/GenBank/DDBJ whole genome shotgun (WGS) entry which is preliminary data.</text>
</comment>
<accession>A0A1Z5JNA6</accession>
<proteinExistence type="predicted"/>
<evidence type="ECO:0000256" key="1">
    <source>
        <dbReference type="SAM" id="MobiDB-lite"/>
    </source>
</evidence>
<evidence type="ECO:0000313" key="3">
    <source>
        <dbReference type="Proteomes" id="UP000198406"/>
    </source>
</evidence>
<sequence length="437" mass="50698">MEDDNYFFGAISDAEALLACHAFLRRKKRLEWTGAVERRRQQEQAIAAADEGPLSGLRPAGFFWEDRSQLPHMGLSDDLYREQDIIERSSDWVKEKKSTTISSVDDWALVEDEDELEEPLSTWESVIAPDETSRFSLPIDDEDEETSFVVDDFSAIDYVPSTSHTRRSQAALRRWSDPAWKEKWWNSRWGDKKPTLPSEKQKLNNSRQRRTEIRVRKLNPDELLASPEMAELSPDEIAEAIRTYRLAKLKRSRSRRKFLDRRIDDVTKIYSKSFEDDSSSPIPRDYFAQIDENKLREIQQKRSERAREIYKKRLENDPDARTNGVQGRSRSFEFVFPDESLPVATTPKEALSKINASLDAYRYPSIHDVALLLSSSRLAKRKETLVRILRDCFGLRGKCVPSIKAGNERKMLFVTDCPIDVLGAYVLQKLEDNHCQR</sequence>
<dbReference type="Proteomes" id="UP000198406">
    <property type="component" value="Unassembled WGS sequence"/>
</dbReference>
<dbReference type="InParanoid" id="A0A1Z5JNA6"/>
<feature type="region of interest" description="Disordered" evidence="1">
    <location>
        <begin position="191"/>
        <end position="211"/>
    </location>
</feature>
<reference evidence="2 3" key="1">
    <citation type="journal article" date="2015" name="Plant Cell">
        <title>Oil accumulation by the oleaginous diatom Fistulifera solaris as revealed by the genome and transcriptome.</title>
        <authorList>
            <person name="Tanaka T."/>
            <person name="Maeda Y."/>
            <person name="Veluchamy A."/>
            <person name="Tanaka M."/>
            <person name="Abida H."/>
            <person name="Marechal E."/>
            <person name="Bowler C."/>
            <person name="Muto M."/>
            <person name="Sunaga Y."/>
            <person name="Tanaka M."/>
            <person name="Yoshino T."/>
            <person name="Taniguchi T."/>
            <person name="Fukuda Y."/>
            <person name="Nemoto M."/>
            <person name="Matsumoto M."/>
            <person name="Wong P.S."/>
            <person name="Aburatani S."/>
            <person name="Fujibuchi W."/>
        </authorList>
    </citation>
    <scope>NUCLEOTIDE SEQUENCE [LARGE SCALE GENOMIC DNA]</scope>
    <source>
        <strain evidence="2 3">JPCC DA0580</strain>
    </source>
</reference>
<feature type="compositionally biased region" description="Basic and acidic residues" evidence="1">
    <location>
        <begin position="191"/>
        <end position="202"/>
    </location>
</feature>
<evidence type="ECO:0000313" key="2">
    <source>
        <dbReference type="EMBL" id="GAX15500.1"/>
    </source>
</evidence>
<protein>
    <submittedName>
        <fullName evidence="2">Uncharacterized protein</fullName>
    </submittedName>
</protein>
<keyword evidence="3" id="KW-1185">Reference proteome</keyword>